<dbReference type="PANTHER" id="PTHR47944">
    <property type="entry name" value="CYTOCHROME P450 98A9"/>
    <property type="match status" value="1"/>
</dbReference>
<dbReference type="eggNOG" id="KOG0156">
    <property type="taxonomic scope" value="Eukaryota"/>
</dbReference>
<evidence type="ECO:0000256" key="6">
    <source>
        <dbReference type="PIRSR" id="PIRSR602401-1"/>
    </source>
</evidence>
<dbReference type="InterPro" id="IPR017972">
    <property type="entry name" value="Cyt_P450_CS"/>
</dbReference>
<dbReference type="GO" id="GO:0016705">
    <property type="term" value="F:oxidoreductase activity, acting on paired donors, with incorporation or reduction of molecular oxygen"/>
    <property type="evidence" value="ECO:0007669"/>
    <property type="project" value="InterPro"/>
</dbReference>
<dbReference type="STRING" id="88036.D8R5M9"/>
<dbReference type="Pfam" id="PF00067">
    <property type="entry name" value="p450"/>
    <property type="match status" value="1"/>
</dbReference>
<evidence type="ECO:0000313" key="9">
    <source>
        <dbReference type="EMBL" id="EFJ32513.1"/>
    </source>
</evidence>
<evidence type="ECO:0000256" key="3">
    <source>
        <dbReference type="ARBA" id="ARBA00022723"/>
    </source>
</evidence>
<accession>D8R5M9</accession>
<evidence type="ECO:0000256" key="4">
    <source>
        <dbReference type="ARBA" id="ARBA00023002"/>
    </source>
</evidence>
<dbReference type="KEGG" id="smo:SELMODRAFT_116027"/>
<keyword evidence="4 7" id="KW-0560">Oxidoreductase</keyword>
<dbReference type="PRINTS" id="PR00463">
    <property type="entry name" value="EP450I"/>
</dbReference>
<dbReference type="InParanoid" id="D8R5M9"/>
<dbReference type="PROSITE" id="PS00086">
    <property type="entry name" value="CYTOCHROME_P450"/>
    <property type="match status" value="1"/>
</dbReference>
<dbReference type="GO" id="GO:0020037">
    <property type="term" value="F:heme binding"/>
    <property type="evidence" value="ECO:0007669"/>
    <property type="project" value="InterPro"/>
</dbReference>
<dbReference type="GO" id="GO:0004497">
    <property type="term" value="F:monooxygenase activity"/>
    <property type="evidence" value="ECO:0007669"/>
    <property type="project" value="UniProtKB-KW"/>
</dbReference>
<dbReference type="GO" id="GO:0044550">
    <property type="term" value="P:secondary metabolite biosynthetic process"/>
    <property type="evidence" value="ECO:0007669"/>
    <property type="project" value="UniProtKB-ARBA"/>
</dbReference>
<organism evidence="10">
    <name type="scientific">Selaginella moellendorffii</name>
    <name type="common">Spikemoss</name>
    <dbReference type="NCBI Taxonomy" id="88036"/>
    <lineage>
        <taxon>Eukaryota</taxon>
        <taxon>Viridiplantae</taxon>
        <taxon>Streptophyta</taxon>
        <taxon>Embryophyta</taxon>
        <taxon>Tracheophyta</taxon>
        <taxon>Lycopodiopsida</taxon>
        <taxon>Selaginellales</taxon>
        <taxon>Selaginellaceae</taxon>
        <taxon>Selaginella</taxon>
    </lineage>
</organism>
<dbReference type="KEGG" id="smo:SELMODRAFT_86187"/>
<dbReference type="HOGENOM" id="CLU_001570_4_0_1"/>
<dbReference type="InterPro" id="IPR036396">
    <property type="entry name" value="Cyt_P450_sf"/>
</dbReference>
<evidence type="ECO:0000256" key="2">
    <source>
        <dbReference type="ARBA" id="ARBA00022617"/>
    </source>
</evidence>
<dbReference type="InterPro" id="IPR001128">
    <property type="entry name" value="Cyt_P450"/>
</dbReference>
<dbReference type="SUPFAM" id="SSF48264">
    <property type="entry name" value="Cytochrome P450"/>
    <property type="match status" value="1"/>
</dbReference>
<feature type="binding site" description="axial binding residue" evidence="6">
    <location>
        <position position="431"/>
    </location>
    <ligand>
        <name>heme</name>
        <dbReference type="ChEBI" id="CHEBI:30413"/>
    </ligand>
    <ligandPart>
        <name>Fe</name>
        <dbReference type="ChEBI" id="CHEBI:18248"/>
    </ligandPart>
</feature>
<evidence type="ECO:0000256" key="5">
    <source>
        <dbReference type="ARBA" id="ARBA00023004"/>
    </source>
</evidence>
<keyword evidence="10" id="KW-1185">Reference proteome</keyword>
<reference evidence="9 10" key="1">
    <citation type="journal article" date="2011" name="Science">
        <title>The Selaginella genome identifies genetic changes associated with the evolution of vascular plants.</title>
        <authorList>
            <person name="Banks J.A."/>
            <person name="Nishiyama T."/>
            <person name="Hasebe M."/>
            <person name="Bowman J.L."/>
            <person name="Gribskov M."/>
            <person name="dePamphilis C."/>
            <person name="Albert V.A."/>
            <person name="Aono N."/>
            <person name="Aoyama T."/>
            <person name="Ambrose B.A."/>
            <person name="Ashton N.W."/>
            <person name="Axtell M.J."/>
            <person name="Barker E."/>
            <person name="Barker M.S."/>
            <person name="Bennetzen J.L."/>
            <person name="Bonawitz N.D."/>
            <person name="Chapple C."/>
            <person name="Cheng C."/>
            <person name="Correa L.G."/>
            <person name="Dacre M."/>
            <person name="DeBarry J."/>
            <person name="Dreyer I."/>
            <person name="Elias M."/>
            <person name="Engstrom E.M."/>
            <person name="Estelle M."/>
            <person name="Feng L."/>
            <person name="Finet C."/>
            <person name="Floyd S.K."/>
            <person name="Frommer W.B."/>
            <person name="Fujita T."/>
            <person name="Gramzow L."/>
            <person name="Gutensohn M."/>
            <person name="Harholt J."/>
            <person name="Hattori M."/>
            <person name="Heyl A."/>
            <person name="Hirai T."/>
            <person name="Hiwatashi Y."/>
            <person name="Ishikawa M."/>
            <person name="Iwata M."/>
            <person name="Karol K.G."/>
            <person name="Koehler B."/>
            <person name="Kolukisaoglu U."/>
            <person name="Kubo M."/>
            <person name="Kurata T."/>
            <person name="Lalonde S."/>
            <person name="Li K."/>
            <person name="Li Y."/>
            <person name="Litt A."/>
            <person name="Lyons E."/>
            <person name="Manning G."/>
            <person name="Maruyama T."/>
            <person name="Michael T.P."/>
            <person name="Mikami K."/>
            <person name="Miyazaki S."/>
            <person name="Morinaga S."/>
            <person name="Murata T."/>
            <person name="Mueller-Roeber B."/>
            <person name="Nelson D.R."/>
            <person name="Obara M."/>
            <person name="Oguri Y."/>
            <person name="Olmstead R.G."/>
            <person name="Onodera N."/>
            <person name="Petersen B.L."/>
            <person name="Pils B."/>
            <person name="Prigge M."/>
            <person name="Rensing S.A."/>
            <person name="Riano-Pachon D.M."/>
            <person name="Roberts A.W."/>
            <person name="Sato Y."/>
            <person name="Scheller H.V."/>
            <person name="Schulz B."/>
            <person name="Schulz C."/>
            <person name="Shakirov E.V."/>
            <person name="Shibagaki N."/>
            <person name="Shinohara N."/>
            <person name="Shippen D.E."/>
            <person name="Soerensen I."/>
            <person name="Sotooka R."/>
            <person name="Sugimoto N."/>
            <person name="Sugita M."/>
            <person name="Sumikawa N."/>
            <person name="Tanurdzic M."/>
            <person name="Theissen G."/>
            <person name="Ulvskov P."/>
            <person name="Wakazuki S."/>
            <person name="Weng J.K."/>
            <person name="Willats W.W."/>
            <person name="Wipf D."/>
            <person name="Wolf P.G."/>
            <person name="Yang L."/>
            <person name="Zimmer A.D."/>
            <person name="Zhu Q."/>
            <person name="Mitros T."/>
            <person name="Hellsten U."/>
            <person name="Loque D."/>
            <person name="Otillar R."/>
            <person name="Salamov A."/>
            <person name="Schmutz J."/>
            <person name="Shapiro H."/>
            <person name="Lindquist E."/>
            <person name="Lucas S."/>
            <person name="Rokhsar D."/>
            <person name="Grigoriev I.V."/>
        </authorList>
    </citation>
    <scope>NUCLEOTIDE SEQUENCE [LARGE SCALE GENOMIC DNA]</scope>
</reference>
<keyword evidence="2 6" id="KW-0349">Heme</keyword>
<protein>
    <submittedName>
        <fullName evidence="9">Uncharacterized protein CYP797B10</fullName>
    </submittedName>
</protein>
<comment type="similarity">
    <text evidence="1 7">Belongs to the cytochrome P450 family.</text>
</comment>
<evidence type="ECO:0000256" key="7">
    <source>
        <dbReference type="RuleBase" id="RU000461"/>
    </source>
</evidence>
<dbReference type="Proteomes" id="UP000001514">
    <property type="component" value="Unassembled WGS sequence"/>
</dbReference>
<keyword evidence="7" id="KW-0503">Monooxygenase</keyword>
<dbReference type="PRINTS" id="PR00385">
    <property type="entry name" value="P450"/>
</dbReference>
<proteinExistence type="inferred from homology"/>
<sequence>LKMDLVTITAGCLLILLFLWNSSAKFRLNLPPGPWGFPLIGHLHLFTGGKPQHKVFQALSDKYGPIVSLRFGMVPTALISSSSLMRELFTTQDNNFSSKPYLVAGEYIGYNFMGLGTCPYGEDYKNSRKLCTMELLTTKAIDSFSWMRSKELASLLDALVLKSDSVNVRSIISTFIFNTITQNLISKRYFEYHNGPMDPETVEFKEVAMQVLDFIFKPSFSNFVPWYLRWMDWELPYYKQVHASQDRFIQKIVEEHKHSTRENKDFLDIMLQFYGPEKETQVKANLIEMISAGTDATRIICEWMLAAMMENPRVMRKAQEELQQVVGDSRMVQESDLPKLEYFQMIIKETFRRYPAGILLSPRIASQDTKIGGYDIPKGTTLLLHAWALGMDPSVWENPTEFLPERFVGSTDVKGVQDFNLLPFGCGRRKCPGMPLGLRTVHFLVANLVHGFDWSYVPGTVPSMEETPTGACQLKTPLEAVATMRLPKHAYTLV</sequence>
<dbReference type="Gramene" id="EFJ16700">
    <property type="protein sequence ID" value="EFJ16700"/>
    <property type="gene ID" value="SELMODRAFT_116027"/>
</dbReference>
<dbReference type="Gene3D" id="1.10.630.10">
    <property type="entry name" value="Cytochrome P450"/>
    <property type="match status" value="1"/>
</dbReference>
<comment type="cofactor">
    <cofactor evidence="6">
        <name>heme</name>
        <dbReference type="ChEBI" id="CHEBI:30413"/>
    </cofactor>
</comment>
<dbReference type="PANTHER" id="PTHR47944:SF4">
    <property type="entry name" value="OS09G0441700 PROTEIN"/>
    <property type="match status" value="1"/>
</dbReference>
<evidence type="ECO:0000313" key="10">
    <source>
        <dbReference type="Proteomes" id="UP000001514"/>
    </source>
</evidence>
<dbReference type="InterPro" id="IPR002401">
    <property type="entry name" value="Cyt_P450_E_grp-I"/>
</dbReference>
<dbReference type="Gramene" id="EFJ32513">
    <property type="protein sequence ID" value="EFJ32513"/>
    <property type="gene ID" value="SELMODRAFT_86187"/>
</dbReference>
<keyword evidence="3 6" id="KW-0479">Metal-binding</keyword>
<dbReference type="AlphaFoldDB" id="D8R5M9"/>
<evidence type="ECO:0000256" key="1">
    <source>
        <dbReference type="ARBA" id="ARBA00010617"/>
    </source>
</evidence>
<keyword evidence="5 6" id="KW-0408">Iron</keyword>
<dbReference type="EMBL" id="GL377572">
    <property type="protein sequence ID" value="EFJ32513.1"/>
    <property type="molecule type" value="Genomic_DNA"/>
</dbReference>
<name>D8R5M9_SELML</name>
<dbReference type="EMBL" id="GL377617">
    <property type="protein sequence ID" value="EFJ16700.1"/>
    <property type="molecule type" value="Genomic_DNA"/>
</dbReference>
<evidence type="ECO:0000313" key="8">
    <source>
        <dbReference type="EMBL" id="EFJ16700.1"/>
    </source>
</evidence>
<dbReference type="CDD" id="cd20618">
    <property type="entry name" value="CYP71_clan"/>
    <property type="match status" value="1"/>
</dbReference>
<gene>
    <name evidence="9" type="primary">CYP797B10</name>
    <name evidence="8" type="ORF">SELMODRAFT_116027</name>
    <name evidence="9" type="ORF">SELMODRAFT_86187</name>
</gene>
<dbReference type="GO" id="GO:0005506">
    <property type="term" value="F:iron ion binding"/>
    <property type="evidence" value="ECO:0007669"/>
    <property type="project" value="InterPro"/>
</dbReference>
<feature type="non-terminal residue" evidence="9">
    <location>
        <position position="1"/>
    </location>
</feature>